<dbReference type="AlphaFoldDB" id="A0A3S0IXN0"/>
<dbReference type="GO" id="GO:0019251">
    <property type="term" value="P:anaerobic cobalamin biosynthetic process"/>
    <property type="evidence" value="ECO:0007669"/>
    <property type="project" value="InterPro"/>
</dbReference>
<organism evidence="1 2">
    <name type="scientific">Shewanella atlantica</name>
    <dbReference type="NCBI Taxonomy" id="271099"/>
    <lineage>
        <taxon>Bacteria</taxon>
        <taxon>Pseudomonadati</taxon>
        <taxon>Pseudomonadota</taxon>
        <taxon>Gammaproteobacteria</taxon>
        <taxon>Alteromonadales</taxon>
        <taxon>Shewanellaceae</taxon>
        <taxon>Shewanella</taxon>
    </lineage>
</organism>
<proteinExistence type="predicted"/>
<comment type="caution">
    <text evidence="1">The sequence shown here is derived from an EMBL/GenBank/DDBJ whole genome shotgun (WGS) entry which is preliminary data.</text>
</comment>
<name>A0A3S0IXN0_9GAMM</name>
<keyword evidence="2" id="KW-1185">Reference proteome</keyword>
<dbReference type="EMBL" id="RXNV01000002">
    <property type="protein sequence ID" value="RTR33654.1"/>
    <property type="molecule type" value="Genomic_DNA"/>
</dbReference>
<dbReference type="RefSeq" id="WP_126505204.1">
    <property type="nucleotide sequence ID" value="NZ_RXNV01000002.1"/>
</dbReference>
<evidence type="ECO:0000313" key="1">
    <source>
        <dbReference type="EMBL" id="RTR33654.1"/>
    </source>
</evidence>
<dbReference type="GO" id="GO:0016852">
    <property type="term" value="F:sirohydrochlorin cobaltochelatase activity"/>
    <property type="evidence" value="ECO:0007669"/>
    <property type="project" value="InterPro"/>
</dbReference>
<dbReference type="InterPro" id="IPR010388">
    <property type="entry name" value="Anaerobic_Co-chelatase"/>
</dbReference>
<protein>
    <submittedName>
        <fullName evidence="1">Cobalamin biosynthesis protein CbiK</fullName>
    </submittedName>
</protein>
<dbReference type="Proteomes" id="UP000282060">
    <property type="component" value="Unassembled WGS sequence"/>
</dbReference>
<dbReference type="Gene3D" id="3.40.50.1400">
    <property type="match status" value="2"/>
</dbReference>
<reference evidence="1 2" key="1">
    <citation type="submission" date="2018-12" db="EMBL/GenBank/DDBJ databases">
        <authorList>
            <person name="Yu L."/>
        </authorList>
    </citation>
    <scope>NUCLEOTIDE SEQUENCE [LARGE SCALE GENOMIC DNA]</scope>
    <source>
        <strain evidence="1 2">HAW-EB5</strain>
    </source>
</reference>
<accession>A0A3S0IXN0</accession>
<dbReference type="Pfam" id="PF06180">
    <property type="entry name" value="CbiK"/>
    <property type="match status" value="1"/>
</dbReference>
<sequence length="271" mass="30416">MKRLRHYKKGTAIVLCCFGSVNQQAKYQALRKLYTAQFLDTDMFMALSSRSVLNKLADPELKTLPEQLAALDRAGYQRICVVSCYLFPTEEHQQVVKTIEGFRAFSLSKIEHTPAILHQVKHANRILAALNSRFPTSEDEYNLFIYHGAPNLDSPGYSSIWYSESLLGNLSERNLTCSLEGANSYPLIADPLKAKFTGAARVRLIPLLLVSGNHFENDVKNIADDLRQCTQVETARPISGDRFCLLDLTEVKEGLIEQTSECLLKLGASRE</sequence>
<evidence type="ECO:0000313" key="2">
    <source>
        <dbReference type="Proteomes" id="UP000282060"/>
    </source>
</evidence>
<dbReference type="SUPFAM" id="SSF53800">
    <property type="entry name" value="Chelatase"/>
    <property type="match status" value="1"/>
</dbReference>
<gene>
    <name evidence="1" type="ORF">EKG39_08060</name>
</gene>
<dbReference type="OrthoDB" id="5858726at2"/>